<evidence type="ECO:0000313" key="8">
    <source>
        <dbReference type="EMBL" id="SEN79005.1"/>
    </source>
</evidence>
<dbReference type="Proteomes" id="UP000198984">
    <property type="component" value="Unassembled WGS sequence"/>
</dbReference>
<dbReference type="RefSeq" id="WP_089920938.1">
    <property type="nucleotide sequence ID" value="NZ_FOBB01000013.1"/>
</dbReference>
<dbReference type="InterPro" id="IPR011990">
    <property type="entry name" value="TPR-like_helical_dom_sf"/>
</dbReference>
<proteinExistence type="inferred from homology"/>
<keyword evidence="5" id="KW-0998">Cell outer membrane</keyword>
<dbReference type="CDD" id="cd08977">
    <property type="entry name" value="SusD"/>
    <property type="match status" value="1"/>
</dbReference>
<reference evidence="8 9" key="1">
    <citation type="submission" date="2016-10" db="EMBL/GenBank/DDBJ databases">
        <authorList>
            <person name="de Groot N.N."/>
        </authorList>
    </citation>
    <scope>NUCLEOTIDE SEQUENCE [LARGE SCALE GENOMIC DNA]</scope>
    <source>
        <strain evidence="8 9">DSM 21039</strain>
    </source>
</reference>
<gene>
    <name evidence="8" type="ORF">SAMN04488505_11313</name>
</gene>
<evidence type="ECO:0000259" key="7">
    <source>
        <dbReference type="Pfam" id="PF14322"/>
    </source>
</evidence>
<accession>A0A1H8JEZ6</accession>
<feature type="domain" description="SusD-like N-terminal" evidence="7">
    <location>
        <begin position="27"/>
        <end position="228"/>
    </location>
</feature>
<evidence type="ECO:0000256" key="5">
    <source>
        <dbReference type="ARBA" id="ARBA00023237"/>
    </source>
</evidence>
<keyword evidence="9" id="KW-1185">Reference proteome</keyword>
<evidence type="ECO:0000259" key="6">
    <source>
        <dbReference type="Pfam" id="PF07980"/>
    </source>
</evidence>
<evidence type="ECO:0000256" key="4">
    <source>
        <dbReference type="ARBA" id="ARBA00023136"/>
    </source>
</evidence>
<dbReference type="InterPro" id="IPR012944">
    <property type="entry name" value="SusD_RagB_dom"/>
</dbReference>
<evidence type="ECO:0000256" key="2">
    <source>
        <dbReference type="ARBA" id="ARBA00006275"/>
    </source>
</evidence>
<keyword evidence="3" id="KW-0732">Signal</keyword>
<dbReference type="GO" id="GO:0009279">
    <property type="term" value="C:cell outer membrane"/>
    <property type="evidence" value="ECO:0007669"/>
    <property type="project" value="UniProtKB-SubCell"/>
</dbReference>
<dbReference type="SUPFAM" id="SSF48452">
    <property type="entry name" value="TPR-like"/>
    <property type="match status" value="1"/>
</dbReference>
<dbReference type="OrthoDB" id="993981at2"/>
<dbReference type="EMBL" id="FOBB01000013">
    <property type="protein sequence ID" value="SEN79005.1"/>
    <property type="molecule type" value="Genomic_DNA"/>
</dbReference>
<name>A0A1H8JEZ6_9BACT</name>
<dbReference type="InterPro" id="IPR033985">
    <property type="entry name" value="SusD-like_N"/>
</dbReference>
<dbReference type="Pfam" id="PF14322">
    <property type="entry name" value="SusD-like_3"/>
    <property type="match status" value="1"/>
</dbReference>
<organism evidence="8 9">
    <name type="scientific">Chitinophaga rupis</name>
    <dbReference type="NCBI Taxonomy" id="573321"/>
    <lineage>
        <taxon>Bacteria</taxon>
        <taxon>Pseudomonadati</taxon>
        <taxon>Bacteroidota</taxon>
        <taxon>Chitinophagia</taxon>
        <taxon>Chitinophagales</taxon>
        <taxon>Chitinophagaceae</taxon>
        <taxon>Chitinophaga</taxon>
    </lineage>
</organism>
<evidence type="ECO:0000256" key="1">
    <source>
        <dbReference type="ARBA" id="ARBA00004442"/>
    </source>
</evidence>
<dbReference type="STRING" id="573321.SAMN04488505_11313"/>
<sequence>MQGKRSIQYILIPLMAALLTTGCGKNFLDLNPEATINSNVFYKNEDEIKQAVNAAYNILQDLGRESYWIFGEMRSDNSAFQYNNADRGREQWEFVDEFLVGATAECIRNFWQDSYIGISRCNDVLAHIDEVTMSDAARNQYTGEVQFLRAFHYFNLVRQFGGVPLRMSAVQSPDSSLSKGRASVEQVYAVIIADLTAAAAKLPAKYNGADVGRASSATASTLLGKVYLTQKKYAEALAELRKVTALGYQLVPNYADIFDPNKKNGPESIFEIQYLGSQTGLFSSFMYTFAPYTSGSAVTGDTKTGINGSGSGWNIPTQDMIAAYEAGDKRKAASLSEGYTINGVFVNIPYVKKYNHGFTEVGRTNDNFPVLRYADVLLMIAECLNEQGFVANGEAFDLLNQVRTRAGLPNKTAAELNSQTAFRNAVFHERQVELAFENHRWYDLVRSGNAVTVMNAHGVREKQQHTYIPSNAYQVSNNRLLLPLPQTDVNLDNLEQNPQ</sequence>
<keyword evidence="4" id="KW-0472">Membrane</keyword>
<dbReference type="Gene3D" id="1.25.40.390">
    <property type="match status" value="1"/>
</dbReference>
<comment type="subcellular location">
    <subcellularLocation>
        <location evidence="1">Cell outer membrane</location>
    </subcellularLocation>
</comment>
<dbReference type="PROSITE" id="PS51257">
    <property type="entry name" value="PROKAR_LIPOPROTEIN"/>
    <property type="match status" value="1"/>
</dbReference>
<dbReference type="AlphaFoldDB" id="A0A1H8JEZ6"/>
<feature type="domain" description="RagB/SusD" evidence="6">
    <location>
        <begin position="349"/>
        <end position="498"/>
    </location>
</feature>
<comment type="similarity">
    <text evidence="2">Belongs to the SusD family.</text>
</comment>
<protein>
    <submittedName>
        <fullName evidence="8">Starch-binding associating with outer membrane</fullName>
    </submittedName>
</protein>
<dbReference type="Pfam" id="PF07980">
    <property type="entry name" value="SusD_RagB"/>
    <property type="match status" value="1"/>
</dbReference>
<evidence type="ECO:0000313" key="9">
    <source>
        <dbReference type="Proteomes" id="UP000198984"/>
    </source>
</evidence>
<evidence type="ECO:0000256" key="3">
    <source>
        <dbReference type="ARBA" id="ARBA00022729"/>
    </source>
</evidence>